<name>A0A9P9XW15_9HYPO</name>
<dbReference type="EMBL" id="JAGIXG020000057">
    <property type="protein sequence ID" value="KAI6778888.1"/>
    <property type="molecule type" value="Genomic_DNA"/>
</dbReference>
<proteinExistence type="predicted"/>
<sequence>MPTDGNAKEAALQVIVLCPFTCSRIIQLFTARTNSDQGSGGGPIESNTTSFLVRSVSQDWRKGSVIGVDAGVHLSVIVRILRETLPSPLPSSPYTVTKGPFAGLSLPYKTPEANAGYITSSLVEAYLITHPHLDHIAGFVVNTAGPPGARPKKLAGLPSTINAFKTHIFNNVIWPNLSDESNGAGLVTYLRLVEGGSPALGDGEGKGYSEICDGLLVKIWGVSHGHCMEKHSHRGSVSSASGHETATFATPRRETRGSHATQRRQSLLSHSSFGGGSPGVESEQYCVYDSSAYFIQDEARRREVLIFGDVEPDSISLSPRNLHIWQEAAPRIVSGSLAAIFIECSYDDSRSNDRLFGHLKPVFVMEELRVLAAEVAAARRTQHIQQEPSKKRKRMGHEGPVSRLVPRHASGGESTSPKSSSELGGSSEQRSSSRRRRLEHTEQPELVHPLAAQDGIMCPPCSAPESKRLLVGLKVIIIHVKEKMIDEPDVGETILEELLAHEKEMQLGCEFHIAKSGQSFYF</sequence>
<feature type="compositionally biased region" description="Low complexity" evidence="1">
    <location>
        <begin position="411"/>
        <end position="430"/>
    </location>
</feature>
<dbReference type="OrthoDB" id="258495at2759"/>
<dbReference type="GO" id="GO:1902660">
    <property type="term" value="P:negative regulation of glucose mediated signaling pathway"/>
    <property type="evidence" value="ECO:0007669"/>
    <property type="project" value="TreeGrafter"/>
</dbReference>
<feature type="region of interest" description="Disordered" evidence="1">
    <location>
        <begin position="379"/>
        <end position="448"/>
    </location>
</feature>
<dbReference type="PANTHER" id="PTHR28283:SF1">
    <property type="entry name" value="3',5'-CYCLIC-NUCLEOTIDE PHOSPHODIESTERASE 1"/>
    <property type="match status" value="1"/>
</dbReference>
<evidence type="ECO:0000313" key="2">
    <source>
        <dbReference type="EMBL" id="KAI6778888.1"/>
    </source>
</evidence>
<evidence type="ECO:0000256" key="1">
    <source>
        <dbReference type="SAM" id="MobiDB-lite"/>
    </source>
</evidence>
<gene>
    <name evidence="2" type="ORF">J7T54_000544</name>
</gene>
<feature type="region of interest" description="Disordered" evidence="1">
    <location>
        <begin position="231"/>
        <end position="278"/>
    </location>
</feature>
<dbReference type="CDD" id="cd07735">
    <property type="entry name" value="class_II_PDE_MBL-fold"/>
    <property type="match status" value="1"/>
</dbReference>
<accession>A0A9P9XW15</accession>
<dbReference type="RefSeq" id="XP_051359744.1">
    <property type="nucleotide sequence ID" value="XM_051509274.1"/>
</dbReference>
<organism evidence="2 3">
    <name type="scientific">Emericellopsis cladophorae</name>
    <dbReference type="NCBI Taxonomy" id="2686198"/>
    <lineage>
        <taxon>Eukaryota</taxon>
        <taxon>Fungi</taxon>
        <taxon>Dikarya</taxon>
        <taxon>Ascomycota</taxon>
        <taxon>Pezizomycotina</taxon>
        <taxon>Sordariomycetes</taxon>
        <taxon>Hypocreomycetidae</taxon>
        <taxon>Hypocreales</taxon>
        <taxon>Bionectriaceae</taxon>
        <taxon>Emericellopsis</taxon>
    </lineage>
</organism>
<evidence type="ECO:0000313" key="3">
    <source>
        <dbReference type="Proteomes" id="UP001055219"/>
    </source>
</evidence>
<keyword evidence="3" id="KW-1185">Reference proteome</keyword>
<dbReference type="GO" id="GO:0004115">
    <property type="term" value="F:3',5'-cyclic-AMP phosphodiesterase activity"/>
    <property type="evidence" value="ECO:0007669"/>
    <property type="project" value="InterPro"/>
</dbReference>
<dbReference type="Proteomes" id="UP001055219">
    <property type="component" value="Unassembled WGS sequence"/>
</dbReference>
<dbReference type="GO" id="GO:0006198">
    <property type="term" value="P:cAMP catabolic process"/>
    <property type="evidence" value="ECO:0007669"/>
    <property type="project" value="InterPro"/>
</dbReference>
<dbReference type="AlphaFoldDB" id="A0A9P9XW15"/>
<protein>
    <submittedName>
        <fullName evidence="2">Cyclic-AMP phosphodiesterase</fullName>
    </submittedName>
</protein>
<reference evidence="2" key="2">
    <citation type="submission" date="2022-07" db="EMBL/GenBank/DDBJ databases">
        <authorList>
            <person name="Goncalves M.F.M."/>
            <person name="Hilario S."/>
            <person name="Van De Peer Y."/>
            <person name="Esteves A.C."/>
            <person name="Alves A."/>
        </authorList>
    </citation>
    <scope>NUCLEOTIDE SEQUENCE</scope>
    <source>
        <strain evidence="2">MUM 19.33</strain>
    </source>
</reference>
<dbReference type="Pfam" id="PF02112">
    <property type="entry name" value="PDEase_II"/>
    <property type="match status" value="3"/>
</dbReference>
<dbReference type="GO" id="GO:0047555">
    <property type="term" value="F:3',5'-cyclic-GMP phosphodiesterase activity"/>
    <property type="evidence" value="ECO:0007669"/>
    <property type="project" value="TreeGrafter"/>
</dbReference>
<dbReference type="PANTHER" id="PTHR28283">
    <property type="entry name" value="3',5'-CYCLIC-NUCLEOTIDE PHOSPHODIESTERASE 1"/>
    <property type="match status" value="1"/>
</dbReference>
<dbReference type="GeneID" id="75827063"/>
<dbReference type="PRINTS" id="PR00388">
    <property type="entry name" value="PDIESTERASE2"/>
</dbReference>
<dbReference type="InterPro" id="IPR000396">
    <property type="entry name" value="Pdiesterase2"/>
</dbReference>
<feature type="compositionally biased region" description="Polar residues" evidence="1">
    <location>
        <begin position="235"/>
        <end position="248"/>
    </location>
</feature>
<reference evidence="2" key="1">
    <citation type="journal article" date="2021" name="J Fungi (Basel)">
        <title>Genomic and Metabolomic Analyses of the Marine Fungus Emericellopsis cladophorae: Insights into Saltwater Adaptability Mechanisms and Its Biosynthetic Potential.</title>
        <authorList>
            <person name="Goncalves M.F.M."/>
            <person name="Hilario S."/>
            <person name="Van de Peer Y."/>
            <person name="Esteves A.C."/>
            <person name="Alves A."/>
        </authorList>
    </citation>
    <scope>NUCLEOTIDE SEQUENCE</scope>
    <source>
        <strain evidence="2">MUM 19.33</strain>
    </source>
</reference>
<comment type="caution">
    <text evidence="2">The sequence shown here is derived from an EMBL/GenBank/DDBJ whole genome shotgun (WGS) entry which is preliminary data.</text>
</comment>